<dbReference type="GeneID" id="95972540"/>
<dbReference type="EMBL" id="NBYY01000011">
    <property type="protein sequence ID" value="PCS23075.1"/>
    <property type="molecule type" value="Genomic_DNA"/>
</dbReference>
<evidence type="ECO:0000313" key="2">
    <source>
        <dbReference type="Proteomes" id="UP000219020"/>
    </source>
</evidence>
<reference evidence="2" key="1">
    <citation type="submission" date="2017-04" db="EMBL/GenBank/DDBJ databases">
        <title>Genome evolution of the luminous symbionts of deep sea anglerfish.</title>
        <authorList>
            <person name="Hendry T.A."/>
        </authorList>
    </citation>
    <scope>NUCLEOTIDE SEQUENCE [LARGE SCALE GENOMIC DNA]</scope>
</reference>
<organism evidence="1 2">
    <name type="scientific">Candidatus Enterovibrio escicola</name>
    <dbReference type="NCBI Taxonomy" id="1927127"/>
    <lineage>
        <taxon>Bacteria</taxon>
        <taxon>Pseudomonadati</taxon>
        <taxon>Pseudomonadota</taxon>
        <taxon>Gammaproteobacteria</taxon>
        <taxon>Vibrionales</taxon>
        <taxon>Vibrionaceae</taxon>
        <taxon>Enterovibrio</taxon>
    </lineage>
</organism>
<protein>
    <submittedName>
        <fullName evidence="1">Uncharacterized protein</fullName>
    </submittedName>
</protein>
<dbReference type="RefSeq" id="WP_394336635.1">
    <property type="nucleotide sequence ID" value="NZ_CAWNJE010000006.1"/>
</dbReference>
<sequence>MRKICFDTSFYRGEQFCSRVMSEVETCKKLWLSALDVIVDVVSSVI</sequence>
<evidence type="ECO:0000313" key="1">
    <source>
        <dbReference type="EMBL" id="PCS23075.1"/>
    </source>
</evidence>
<name>A0A2A5T4I3_9GAMM</name>
<gene>
    <name evidence="1" type="ORF">BTN49_1068</name>
</gene>
<dbReference type="Proteomes" id="UP000219020">
    <property type="component" value="Unassembled WGS sequence"/>
</dbReference>
<dbReference type="AlphaFoldDB" id="A0A2A5T4I3"/>
<accession>A0A2A5T4I3</accession>
<keyword evidence="2" id="KW-1185">Reference proteome</keyword>
<comment type="caution">
    <text evidence="1">The sequence shown here is derived from an EMBL/GenBank/DDBJ whole genome shotgun (WGS) entry which is preliminary data.</text>
</comment>
<proteinExistence type="predicted"/>